<name>A0ABW9MER6_9FIRM</name>
<protein>
    <submittedName>
        <fullName evidence="4">Uncharacterized protein</fullName>
    </submittedName>
</protein>
<keyword evidence="2" id="KW-0472">Membrane</keyword>
<feature type="compositionally biased region" description="Low complexity" evidence="1">
    <location>
        <begin position="333"/>
        <end position="357"/>
    </location>
</feature>
<keyword evidence="2" id="KW-0812">Transmembrane</keyword>
<reference evidence="4 5" key="1">
    <citation type="journal article" date="2025" name="Anaerobe">
        <title>Description of Anaerococcus kampingiae sp. nov., Anaerococcus groningensis sp. nov., Anaerococcus martiniensis sp. nov., and Anaerococcus cruorum sp. nov., isolated from human clinical specimens.</title>
        <authorList>
            <person name="Boiten K.E."/>
            <person name="Meijer J."/>
            <person name="van Wezel E.M."/>
            <person name="Veloo A.C.M."/>
        </authorList>
    </citation>
    <scope>NUCLEOTIDE SEQUENCE [LARGE SCALE GENOMIC DNA]</scope>
    <source>
        <strain evidence="4 5">ENR0874</strain>
    </source>
</reference>
<dbReference type="Proteomes" id="UP001637994">
    <property type="component" value="Unassembled WGS sequence"/>
</dbReference>
<keyword evidence="5" id="KW-1185">Reference proteome</keyword>
<sequence>MRINFKKTLATFMAFGLFVGLCGQSFASDDDKVANSLFQILASDVISDDEDTELTVDFAKDPLYIEEFDARFALLSKIEEARNIPSLDLTDYVKLVNTKSSDKEALAAGLDSLTKLIDASGEKVAVDLDIAAIKARVNDYIIKGELFYADKLDKTDLNTLHAYYEAAINSLYYKNTSGEARKSYDDIFKEVYEYLTSANEKIKNGEALSEADKASIEDLYKKLDQVVKTNTAKPLKHESTSLRNPSYLSSGNEMKVGEDKINENSAFYKSSNPKIKEAYEKLSADQRKELDNMNTDNNDYISEDELKNDGRFTLPLDDNNFIKQFLESEVKSSDSSQTTSTDQTSSTPATTTVTDNSQTASTAQNPISGTPETVTIGGAEDKSSQTDDKKDAPTNTSSTSYVKTGITGIAYVGIILVVAIGAFAILNKNKDKK</sequence>
<feature type="signal peptide" evidence="3">
    <location>
        <begin position="1"/>
        <end position="27"/>
    </location>
</feature>
<evidence type="ECO:0000256" key="2">
    <source>
        <dbReference type="SAM" id="Phobius"/>
    </source>
</evidence>
<evidence type="ECO:0000256" key="3">
    <source>
        <dbReference type="SAM" id="SignalP"/>
    </source>
</evidence>
<proteinExistence type="predicted"/>
<keyword evidence="3" id="KW-0732">Signal</keyword>
<gene>
    <name evidence="4" type="ORF">ACCQ42_08595</name>
</gene>
<dbReference type="EMBL" id="JBGMEF010000037">
    <property type="protein sequence ID" value="MFO3667826.1"/>
    <property type="molecule type" value="Genomic_DNA"/>
</dbReference>
<feature type="compositionally biased region" description="Basic and acidic residues" evidence="1">
    <location>
        <begin position="379"/>
        <end position="392"/>
    </location>
</feature>
<accession>A0ABW9MER6</accession>
<feature type="region of interest" description="Disordered" evidence="1">
    <location>
        <begin position="329"/>
        <end position="399"/>
    </location>
</feature>
<dbReference type="RefSeq" id="WP_410035932.1">
    <property type="nucleotide sequence ID" value="NZ_JBGMEF010000037.1"/>
</dbReference>
<evidence type="ECO:0000313" key="4">
    <source>
        <dbReference type="EMBL" id="MFO3667826.1"/>
    </source>
</evidence>
<feature type="transmembrane region" description="Helical" evidence="2">
    <location>
        <begin position="408"/>
        <end position="426"/>
    </location>
</feature>
<feature type="chain" id="PRO_5045578208" evidence="3">
    <location>
        <begin position="28"/>
        <end position="433"/>
    </location>
</feature>
<evidence type="ECO:0000256" key="1">
    <source>
        <dbReference type="SAM" id="MobiDB-lite"/>
    </source>
</evidence>
<comment type="caution">
    <text evidence="4">The sequence shown here is derived from an EMBL/GenBank/DDBJ whole genome shotgun (WGS) entry which is preliminary data.</text>
</comment>
<organism evidence="4 5">
    <name type="scientific">Anaerococcus kampingae</name>
    <dbReference type="NCBI Taxonomy" id="3115614"/>
    <lineage>
        <taxon>Bacteria</taxon>
        <taxon>Bacillati</taxon>
        <taxon>Bacillota</taxon>
        <taxon>Tissierellia</taxon>
        <taxon>Tissierellales</taxon>
        <taxon>Peptoniphilaceae</taxon>
        <taxon>Anaerococcus</taxon>
    </lineage>
</organism>
<evidence type="ECO:0000313" key="5">
    <source>
        <dbReference type="Proteomes" id="UP001637994"/>
    </source>
</evidence>
<feature type="compositionally biased region" description="Polar residues" evidence="1">
    <location>
        <begin position="358"/>
        <end position="373"/>
    </location>
</feature>
<keyword evidence="2" id="KW-1133">Transmembrane helix</keyword>